<sequence>MLQKGFILPNVNYRQANESIPFAEWNMKVPVSLRPWPKGKRFVSVNNFGFGGSNAHCVLEKAPPTLARGYNESNIGPRLVVLSGNDKDAVGRLKAI</sequence>
<keyword evidence="1" id="KW-0596">Phosphopantetheine</keyword>
<dbReference type="GO" id="GO:0044550">
    <property type="term" value="P:secondary metabolite biosynthetic process"/>
    <property type="evidence" value="ECO:0007669"/>
    <property type="project" value="TreeGrafter"/>
</dbReference>
<dbReference type="GO" id="GO:0006633">
    <property type="term" value="P:fatty acid biosynthetic process"/>
    <property type="evidence" value="ECO:0007669"/>
    <property type="project" value="TreeGrafter"/>
</dbReference>
<feature type="domain" description="Polyketide synthase C-terminal extension" evidence="3">
    <location>
        <begin position="17"/>
        <end position="92"/>
    </location>
</feature>
<dbReference type="Gene3D" id="3.40.47.10">
    <property type="match status" value="1"/>
</dbReference>
<evidence type="ECO:0000259" key="3">
    <source>
        <dbReference type="Pfam" id="PF16197"/>
    </source>
</evidence>
<dbReference type="PANTHER" id="PTHR43775">
    <property type="entry name" value="FATTY ACID SYNTHASE"/>
    <property type="match status" value="1"/>
</dbReference>
<dbReference type="InterPro" id="IPR050091">
    <property type="entry name" value="PKS_NRPS_Biosynth_Enz"/>
</dbReference>
<proteinExistence type="predicted"/>
<reference evidence="5" key="1">
    <citation type="submission" date="2015-05" db="EMBL/GenBank/DDBJ databases">
        <authorList>
            <person name="Fogelqvist Johan"/>
        </authorList>
    </citation>
    <scope>NUCLEOTIDE SEQUENCE [LARGE SCALE GENOMIC DNA]</scope>
</reference>
<accession>A0A0G4MF87</accession>
<feature type="non-terminal residue" evidence="4">
    <location>
        <position position="96"/>
    </location>
</feature>
<evidence type="ECO:0000313" key="5">
    <source>
        <dbReference type="Proteomes" id="UP000045706"/>
    </source>
</evidence>
<dbReference type="InterPro" id="IPR032821">
    <property type="entry name" value="PKS_assoc"/>
</dbReference>
<evidence type="ECO:0000256" key="2">
    <source>
        <dbReference type="ARBA" id="ARBA00022553"/>
    </source>
</evidence>
<dbReference type="AlphaFoldDB" id="A0A0G4MF87"/>
<dbReference type="PANTHER" id="PTHR43775:SF13">
    <property type="entry name" value="POLYKETIDE SYNTHASE 1"/>
    <property type="match status" value="1"/>
</dbReference>
<gene>
    <name evidence="4" type="ORF">BN1723_018500</name>
</gene>
<dbReference type="SUPFAM" id="SSF53901">
    <property type="entry name" value="Thiolase-like"/>
    <property type="match status" value="1"/>
</dbReference>
<dbReference type="GO" id="GO:0004312">
    <property type="term" value="F:fatty acid synthase activity"/>
    <property type="evidence" value="ECO:0007669"/>
    <property type="project" value="TreeGrafter"/>
</dbReference>
<protein>
    <recommendedName>
        <fullName evidence="3">Polyketide synthase C-terminal extension domain-containing protein</fullName>
    </recommendedName>
</protein>
<organism evidence="4 5">
    <name type="scientific">Verticillium longisporum</name>
    <name type="common">Verticillium dahliae var. longisporum</name>
    <dbReference type="NCBI Taxonomy" id="100787"/>
    <lineage>
        <taxon>Eukaryota</taxon>
        <taxon>Fungi</taxon>
        <taxon>Dikarya</taxon>
        <taxon>Ascomycota</taxon>
        <taxon>Pezizomycotina</taxon>
        <taxon>Sordariomycetes</taxon>
        <taxon>Hypocreomycetidae</taxon>
        <taxon>Glomerellales</taxon>
        <taxon>Plectosphaerellaceae</taxon>
        <taxon>Verticillium</taxon>
    </lineage>
</organism>
<evidence type="ECO:0000313" key="4">
    <source>
        <dbReference type="EMBL" id="CRK32869.1"/>
    </source>
</evidence>
<keyword evidence="2" id="KW-0597">Phosphoprotein</keyword>
<dbReference type="EMBL" id="CVQI01025136">
    <property type="protein sequence ID" value="CRK32869.1"/>
    <property type="molecule type" value="Genomic_DNA"/>
</dbReference>
<name>A0A0G4MF87_VERLO</name>
<evidence type="ECO:0000256" key="1">
    <source>
        <dbReference type="ARBA" id="ARBA00022450"/>
    </source>
</evidence>
<dbReference type="Proteomes" id="UP000045706">
    <property type="component" value="Unassembled WGS sequence"/>
</dbReference>
<dbReference type="Pfam" id="PF16197">
    <property type="entry name" value="KAsynt_C_assoc"/>
    <property type="match status" value="1"/>
</dbReference>
<dbReference type="InterPro" id="IPR016039">
    <property type="entry name" value="Thiolase-like"/>
</dbReference>